<evidence type="ECO:0000256" key="1">
    <source>
        <dbReference type="SAM" id="Phobius"/>
    </source>
</evidence>
<gene>
    <name evidence="2" type="ORF">CCMP2556_LOCUS33319</name>
</gene>
<comment type="caution">
    <text evidence="2">The sequence shown here is derived from an EMBL/GenBank/DDBJ whole genome shotgun (WGS) entry which is preliminary data.</text>
</comment>
<dbReference type="Proteomes" id="UP001642484">
    <property type="component" value="Unassembled WGS sequence"/>
</dbReference>
<evidence type="ECO:0000313" key="3">
    <source>
        <dbReference type="Proteomes" id="UP001642484"/>
    </source>
</evidence>
<keyword evidence="3" id="KW-1185">Reference proteome</keyword>
<dbReference type="EMBL" id="CAXAMN010022260">
    <property type="protein sequence ID" value="CAK9067824.1"/>
    <property type="molecule type" value="Genomic_DNA"/>
</dbReference>
<feature type="transmembrane region" description="Helical" evidence="1">
    <location>
        <begin position="55"/>
        <end position="72"/>
    </location>
</feature>
<keyword evidence="1" id="KW-1133">Transmembrane helix</keyword>
<name>A0ABP0NZ52_9DINO</name>
<accession>A0ABP0NZ52</accession>
<protein>
    <submittedName>
        <fullName evidence="2">Uncharacterized protein</fullName>
    </submittedName>
</protein>
<keyword evidence="1" id="KW-0812">Transmembrane</keyword>
<reference evidence="2 3" key="1">
    <citation type="submission" date="2024-02" db="EMBL/GenBank/DDBJ databases">
        <authorList>
            <person name="Chen Y."/>
            <person name="Shah S."/>
            <person name="Dougan E. K."/>
            <person name="Thang M."/>
            <person name="Chan C."/>
        </authorList>
    </citation>
    <scope>NUCLEOTIDE SEQUENCE [LARGE SCALE GENOMIC DNA]</scope>
</reference>
<feature type="non-terminal residue" evidence="2">
    <location>
        <position position="1"/>
    </location>
</feature>
<organism evidence="2 3">
    <name type="scientific">Durusdinium trenchii</name>
    <dbReference type="NCBI Taxonomy" id="1381693"/>
    <lineage>
        <taxon>Eukaryota</taxon>
        <taxon>Sar</taxon>
        <taxon>Alveolata</taxon>
        <taxon>Dinophyceae</taxon>
        <taxon>Suessiales</taxon>
        <taxon>Symbiodiniaceae</taxon>
        <taxon>Durusdinium</taxon>
    </lineage>
</organism>
<keyword evidence="1" id="KW-0472">Membrane</keyword>
<feature type="transmembrane region" description="Helical" evidence="1">
    <location>
        <begin position="30"/>
        <end position="50"/>
    </location>
</feature>
<evidence type="ECO:0000313" key="2">
    <source>
        <dbReference type="EMBL" id="CAK9067824.1"/>
    </source>
</evidence>
<proteinExistence type="predicted"/>
<sequence length="157" mass="17348">VHLFALPSEHKSRTLSTFTPPWEPMTVKDVAVWGPPCYALAVLFAIHIYAKGSHLCIVILLDLLVLLLLAAVGWHSLWGSALLTGLVACVMFYQHRRICDEENNKTLAMARQMQVPLMSEEEEALQTRSKKIFQVLAVLGAASCTICASEALAVHHI</sequence>